<sequence length="369" mass="40242">MGRDDRECGCHQDALRGRDCRKPSEGFAVSDDLRPRREATITDVARASRVSPATVSRVLNGNPRVAPELVKRVEAAALEANYRPNFAGRALRRQKSDLFAAIIPDVRNPFFVRLMEAFEKVANAEGFSVVLCNSHEDAASEKAAIDTVIAHRVSGVLIAAAVPRASQMRPFERAGIPVITVDRQIDGFAGDCVSVDNIMIGRLAAEHLVAQGRTRPLVLNHTIDLSPMRDRELGFRTSMAALGHPVPDERVHRLLFDDGRPQAAARLLHEASAHFDSVFATTNTLTGEAFFALRGQGRLIGPEVGLVGVDDDRWNVMVEPQVTVVDQPSAQLGAWAGQLLATRARGTDMENARIILDPVLRARASSVRT</sequence>
<dbReference type="GO" id="GO:0003700">
    <property type="term" value="F:DNA-binding transcription factor activity"/>
    <property type="evidence" value="ECO:0007669"/>
    <property type="project" value="TreeGrafter"/>
</dbReference>
<dbReference type="EMBL" id="REFW01000001">
    <property type="protein sequence ID" value="RMB61881.1"/>
    <property type="molecule type" value="Genomic_DNA"/>
</dbReference>
<organism evidence="5 6">
    <name type="scientific">Tessaracoccus antarcticus</name>
    <dbReference type="NCBI Taxonomy" id="2479848"/>
    <lineage>
        <taxon>Bacteria</taxon>
        <taxon>Bacillati</taxon>
        <taxon>Actinomycetota</taxon>
        <taxon>Actinomycetes</taxon>
        <taxon>Propionibacteriales</taxon>
        <taxon>Propionibacteriaceae</taxon>
        <taxon>Tessaracoccus</taxon>
    </lineage>
</organism>
<reference evidence="5 6" key="1">
    <citation type="submission" date="2018-10" db="EMBL/GenBank/DDBJ databases">
        <title>Tessaracoccus antarcticuss sp. nov., isolated from sediment.</title>
        <authorList>
            <person name="Zhou L.Y."/>
            <person name="Du Z.J."/>
        </authorList>
    </citation>
    <scope>NUCLEOTIDE SEQUENCE [LARGE SCALE GENOMIC DNA]</scope>
    <source>
        <strain evidence="5 6">JDX10</strain>
    </source>
</reference>
<evidence type="ECO:0000256" key="3">
    <source>
        <dbReference type="ARBA" id="ARBA00023163"/>
    </source>
</evidence>
<comment type="caution">
    <text evidence="5">The sequence shown here is derived from an EMBL/GenBank/DDBJ whole genome shotgun (WGS) entry which is preliminary data.</text>
</comment>
<accession>A0A3M0GA02</accession>
<dbReference type="AlphaFoldDB" id="A0A3M0GA02"/>
<evidence type="ECO:0000313" key="5">
    <source>
        <dbReference type="EMBL" id="RMB61881.1"/>
    </source>
</evidence>
<dbReference type="InterPro" id="IPR028082">
    <property type="entry name" value="Peripla_BP_I"/>
</dbReference>
<dbReference type="InterPro" id="IPR010982">
    <property type="entry name" value="Lambda_DNA-bd_dom_sf"/>
</dbReference>
<dbReference type="Proteomes" id="UP000275256">
    <property type="component" value="Unassembled WGS sequence"/>
</dbReference>
<keyword evidence="3" id="KW-0804">Transcription</keyword>
<evidence type="ECO:0000313" key="6">
    <source>
        <dbReference type="Proteomes" id="UP000275256"/>
    </source>
</evidence>
<keyword evidence="1" id="KW-0805">Transcription regulation</keyword>
<feature type="domain" description="HTH lacI-type" evidence="4">
    <location>
        <begin position="39"/>
        <end position="93"/>
    </location>
</feature>
<proteinExistence type="predicted"/>
<name>A0A3M0GA02_9ACTN</name>
<evidence type="ECO:0000259" key="4">
    <source>
        <dbReference type="PROSITE" id="PS50932"/>
    </source>
</evidence>
<dbReference type="SMART" id="SM00354">
    <property type="entry name" value="HTH_LACI"/>
    <property type="match status" value="1"/>
</dbReference>
<dbReference type="CDD" id="cd06267">
    <property type="entry name" value="PBP1_LacI_sugar_binding-like"/>
    <property type="match status" value="1"/>
</dbReference>
<dbReference type="Gene3D" id="3.40.50.2300">
    <property type="match status" value="2"/>
</dbReference>
<dbReference type="SUPFAM" id="SSF47413">
    <property type="entry name" value="lambda repressor-like DNA-binding domains"/>
    <property type="match status" value="1"/>
</dbReference>
<keyword evidence="6" id="KW-1185">Reference proteome</keyword>
<dbReference type="InterPro" id="IPR000843">
    <property type="entry name" value="HTH_LacI"/>
</dbReference>
<dbReference type="PROSITE" id="PS50932">
    <property type="entry name" value="HTH_LACI_2"/>
    <property type="match status" value="1"/>
</dbReference>
<dbReference type="SUPFAM" id="SSF53822">
    <property type="entry name" value="Periplasmic binding protein-like I"/>
    <property type="match status" value="1"/>
</dbReference>
<dbReference type="Pfam" id="PF00532">
    <property type="entry name" value="Peripla_BP_1"/>
    <property type="match status" value="1"/>
</dbReference>
<evidence type="ECO:0000256" key="1">
    <source>
        <dbReference type="ARBA" id="ARBA00023015"/>
    </source>
</evidence>
<dbReference type="Pfam" id="PF00356">
    <property type="entry name" value="LacI"/>
    <property type="match status" value="1"/>
</dbReference>
<keyword evidence="2" id="KW-0238">DNA-binding</keyword>
<dbReference type="GO" id="GO:0000976">
    <property type="term" value="F:transcription cis-regulatory region binding"/>
    <property type="evidence" value="ECO:0007669"/>
    <property type="project" value="TreeGrafter"/>
</dbReference>
<dbReference type="PROSITE" id="PS00356">
    <property type="entry name" value="HTH_LACI_1"/>
    <property type="match status" value="1"/>
</dbReference>
<evidence type="ECO:0000256" key="2">
    <source>
        <dbReference type="ARBA" id="ARBA00023125"/>
    </source>
</evidence>
<dbReference type="Gene3D" id="1.10.260.40">
    <property type="entry name" value="lambda repressor-like DNA-binding domains"/>
    <property type="match status" value="1"/>
</dbReference>
<dbReference type="InterPro" id="IPR001761">
    <property type="entry name" value="Peripla_BP/Lac1_sug-bd_dom"/>
</dbReference>
<dbReference type="CDD" id="cd01392">
    <property type="entry name" value="HTH_LacI"/>
    <property type="match status" value="1"/>
</dbReference>
<dbReference type="PANTHER" id="PTHR30146">
    <property type="entry name" value="LACI-RELATED TRANSCRIPTIONAL REPRESSOR"/>
    <property type="match status" value="1"/>
</dbReference>
<dbReference type="PANTHER" id="PTHR30146:SF145">
    <property type="entry name" value="RIBOSE OPERON REPRESSOR"/>
    <property type="match status" value="1"/>
</dbReference>
<protein>
    <submittedName>
        <fullName evidence="5">LacI family transcriptional regulator</fullName>
    </submittedName>
</protein>
<gene>
    <name evidence="5" type="ORF">EAX62_04580</name>
</gene>